<keyword evidence="1" id="KW-0175">Coiled coil</keyword>
<feature type="coiled-coil region" evidence="1">
    <location>
        <begin position="387"/>
        <end position="431"/>
    </location>
</feature>
<dbReference type="RefSeq" id="WP_230220308.1">
    <property type="nucleotide sequence ID" value="NZ_JAJKFT010000010.1"/>
</dbReference>
<keyword evidence="3" id="KW-1185">Reference proteome</keyword>
<dbReference type="EMBL" id="JAJKFT010000010">
    <property type="protein sequence ID" value="MCC9629755.1"/>
    <property type="molecule type" value="Genomic_DNA"/>
</dbReference>
<dbReference type="Proteomes" id="UP001139103">
    <property type="component" value="Unassembled WGS sequence"/>
</dbReference>
<organism evidence="2 3">
    <name type="scientific">Blastopirellula sediminis</name>
    <dbReference type="NCBI Taxonomy" id="2894196"/>
    <lineage>
        <taxon>Bacteria</taxon>
        <taxon>Pseudomonadati</taxon>
        <taxon>Planctomycetota</taxon>
        <taxon>Planctomycetia</taxon>
        <taxon>Pirellulales</taxon>
        <taxon>Pirellulaceae</taxon>
        <taxon>Blastopirellula</taxon>
    </lineage>
</organism>
<evidence type="ECO:0000256" key="1">
    <source>
        <dbReference type="SAM" id="Coils"/>
    </source>
</evidence>
<sequence length="442" mass="47877">MMLKTKWNRWVAAATSLLLVGVTYVALFAQEQDAKPTATLTAKTLTIQGKPNEPDTLIFVSGEEGGITLKTEQSPTAAEDEAVIRVPLDSNTFPGEWLNHNKGNRAIFLFAEGTGITKQSVGTHRIGSLYEIREFTPKSPSDNVLLVTLEIVHQINPKTAAHIAAGEQKEVDDYHAKKFRFLLRGLVPLGEPIPDATAPINYPRDPSAFPPQMMPMPPAAASPNFSIPASGFPTTSPPITAAVPQQKAWFEMRPKTELPATGTAAPHTSGRWVPGEVAPPHLVYEPKSPPVSHAPPTSYAAPIAVPTNFPASATLPPSPYATLGQYGSPPVYFPHAAPMSPSIIPSPRGNAMQAAITKLEGAKSDEEKETARTELRKVLTEIFAADMQNRDKQAADIEARVKKLREQYDARENAKDEIIELQLKLLEKQAEGLEFPGSGPAR</sequence>
<comment type="caution">
    <text evidence="2">The sequence shown here is derived from an EMBL/GenBank/DDBJ whole genome shotgun (WGS) entry which is preliminary data.</text>
</comment>
<evidence type="ECO:0000313" key="2">
    <source>
        <dbReference type="EMBL" id="MCC9629755.1"/>
    </source>
</evidence>
<proteinExistence type="predicted"/>
<gene>
    <name evidence="2" type="ORF">LOC68_15300</name>
</gene>
<reference evidence="2" key="1">
    <citation type="submission" date="2021-11" db="EMBL/GenBank/DDBJ databases">
        <title>Genome sequence.</title>
        <authorList>
            <person name="Sun Q."/>
        </authorList>
    </citation>
    <scope>NUCLEOTIDE SEQUENCE</scope>
    <source>
        <strain evidence="2">JC732</strain>
    </source>
</reference>
<name>A0A9X1SG27_9BACT</name>
<dbReference type="AlphaFoldDB" id="A0A9X1SG27"/>
<protein>
    <submittedName>
        <fullName evidence="2">Uncharacterized protein</fullName>
    </submittedName>
</protein>
<evidence type="ECO:0000313" key="3">
    <source>
        <dbReference type="Proteomes" id="UP001139103"/>
    </source>
</evidence>
<accession>A0A9X1SG27</accession>